<dbReference type="OrthoDB" id="696723at2759"/>
<evidence type="ECO:0000313" key="3">
    <source>
        <dbReference type="Proteomes" id="UP000275267"/>
    </source>
</evidence>
<accession>A0A3L6Q2F2</accession>
<dbReference type="Proteomes" id="UP000275267">
    <property type="component" value="Unassembled WGS sequence"/>
</dbReference>
<feature type="region of interest" description="Disordered" evidence="1">
    <location>
        <begin position="37"/>
        <end position="62"/>
    </location>
</feature>
<reference evidence="3" key="1">
    <citation type="journal article" date="2019" name="Nat. Commun.">
        <title>The genome of broomcorn millet.</title>
        <authorList>
            <person name="Zou C."/>
            <person name="Miki D."/>
            <person name="Li D."/>
            <person name="Tang Q."/>
            <person name="Xiao L."/>
            <person name="Rajput S."/>
            <person name="Deng P."/>
            <person name="Jia W."/>
            <person name="Huang R."/>
            <person name="Zhang M."/>
            <person name="Sun Y."/>
            <person name="Hu J."/>
            <person name="Fu X."/>
            <person name="Schnable P.S."/>
            <person name="Li F."/>
            <person name="Zhang H."/>
            <person name="Feng B."/>
            <person name="Zhu X."/>
            <person name="Liu R."/>
            <person name="Schnable J.C."/>
            <person name="Zhu J.-K."/>
            <person name="Zhang H."/>
        </authorList>
    </citation>
    <scope>NUCLEOTIDE SEQUENCE [LARGE SCALE GENOMIC DNA]</scope>
</reference>
<comment type="caution">
    <text evidence="2">The sequence shown here is derived from an EMBL/GenBank/DDBJ whole genome shotgun (WGS) entry which is preliminary data.</text>
</comment>
<proteinExistence type="predicted"/>
<evidence type="ECO:0000313" key="2">
    <source>
        <dbReference type="EMBL" id="RLM70142.1"/>
    </source>
</evidence>
<protein>
    <submittedName>
        <fullName evidence="2">Uncharacterized protein</fullName>
    </submittedName>
</protein>
<dbReference type="AlphaFoldDB" id="A0A3L6Q2F2"/>
<sequence length="62" mass="7098">MAREGPARVKINARKIAKIRGFVQIFIEKAGYEIRFVPEESTKKADPKDQPPKKPEDDDSKE</sequence>
<keyword evidence="3" id="KW-1185">Reference proteome</keyword>
<organism evidence="2 3">
    <name type="scientific">Panicum miliaceum</name>
    <name type="common">Proso millet</name>
    <name type="synonym">Broomcorn millet</name>
    <dbReference type="NCBI Taxonomy" id="4540"/>
    <lineage>
        <taxon>Eukaryota</taxon>
        <taxon>Viridiplantae</taxon>
        <taxon>Streptophyta</taxon>
        <taxon>Embryophyta</taxon>
        <taxon>Tracheophyta</taxon>
        <taxon>Spermatophyta</taxon>
        <taxon>Magnoliopsida</taxon>
        <taxon>Liliopsida</taxon>
        <taxon>Poales</taxon>
        <taxon>Poaceae</taxon>
        <taxon>PACMAD clade</taxon>
        <taxon>Panicoideae</taxon>
        <taxon>Panicodae</taxon>
        <taxon>Paniceae</taxon>
        <taxon>Panicinae</taxon>
        <taxon>Panicum</taxon>
        <taxon>Panicum sect. Panicum</taxon>
    </lineage>
</organism>
<name>A0A3L6Q2F2_PANMI</name>
<gene>
    <name evidence="2" type="ORF">C2845_PM17G15000</name>
</gene>
<dbReference type="EMBL" id="PQIB02000014">
    <property type="protein sequence ID" value="RLM70142.1"/>
    <property type="molecule type" value="Genomic_DNA"/>
</dbReference>
<evidence type="ECO:0000256" key="1">
    <source>
        <dbReference type="SAM" id="MobiDB-lite"/>
    </source>
</evidence>
<dbReference type="STRING" id="4540.A0A3L6Q2F2"/>